<proteinExistence type="predicted"/>
<feature type="region of interest" description="Disordered" evidence="1">
    <location>
        <begin position="93"/>
        <end position="196"/>
    </location>
</feature>
<evidence type="ECO:0000256" key="1">
    <source>
        <dbReference type="SAM" id="MobiDB-lite"/>
    </source>
</evidence>
<feature type="region of interest" description="Disordered" evidence="1">
    <location>
        <begin position="1"/>
        <end position="72"/>
    </location>
</feature>
<keyword evidence="3" id="KW-1185">Reference proteome</keyword>
<organism evidence="2 3">
    <name type="scientific">Myotis davidii</name>
    <name type="common">David's myotis</name>
    <dbReference type="NCBI Taxonomy" id="225400"/>
    <lineage>
        <taxon>Eukaryota</taxon>
        <taxon>Metazoa</taxon>
        <taxon>Chordata</taxon>
        <taxon>Craniata</taxon>
        <taxon>Vertebrata</taxon>
        <taxon>Euteleostomi</taxon>
        <taxon>Mammalia</taxon>
        <taxon>Eutheria</taxon>
        <taxon>Laurasiatheria</taxon>
        <taxon>Chiroptera</taxon>
        <taxon>Yangochiroptera</taxon>
        <taxon>Vespertilionidae</taxon>
        <taxon>Myotis</taxon>
    </lineage>
</organism>
<sequence>MVSPCSAWVTSYSSGDLPEAQPELGAEGPRDTAPAGASASGERDGVTTVVVDAAPGGSRGPRAAGETGCPVPLPQPGPLHLCGFVSGGGSTRPSLTLVRPSSSTHSQRALGLGQPRGSWRAVPENLPAEGLKGRGDVSAAYARSRKTRGNELTSEVKRDSEREEGEERKKERESELETSMREKHRSAASCTPPTGGVLITKVHALDWNRT</sequence>
<feature type="compositionally biased region" description="Low complexity" evidence="1">
    <location>
        <begin position="53"/>
        <end position="65"/>
    </location>
</feature>
<accession>L5LHQ2</accession>
<feature type="compositionally biased region" description="Basic and acidic residues" evidence="1">
    <location>
        <begin position="154"/>
        <end position="181"/>
    </location>
</feature>
<reference evidence="3" key="1">
    <citation type="journal article" date="2013" name="Science">
        <title>Comparative analysis of bat genomes provides insight into the evolution of flight and immunity.</title>
        <authorList>
            <person name="Zhang G."/>
            <person name="Cowled C."/>
            <person name="Shi Z."/>
            <person name="Huang Z."/>
            <person name="Bishop-Lilly K.A."/>
            <person name="Fang X."/>
            <person name="Wynne J.W."/>
            <person name="Xiong Z."/>
            <person name="Baker M.L."/>
            <person name="Zhao W."/>
            <person name="Tachedjian M."/>
            <person name="Zhu Y."/>
            <person name="Zhou P."/>
            <person name="Jiang X."/>
            <person name="Ng J."/>
            <person name="Yang L."/>
            <person name="Wu L."/>
            <person name="Xiao J."/>
            <person name="Feng Y."/>
            <person name="Chen Y."/>
            <person name="Sun X."/>
            <person name="Zhang Y."/>
            <person name="Marsh G.A."/>
            <person name="Crameri G."/>
            <person name="Broder C.C."/>
            <person name="Frey K.G."/>
            <person name="Wang L.F."/>
            <person name="Wang J."/>
        </authorList>
    </citation>
    <scope>NUCLEOTIDE SEQUENCE [LARGE SCALE GENOMIC DNA]</scope>
</reference>
<evidence type="ECO:0000313" key="3">
    <source>
        <dbReference type="Proteomes" id="UP000010556"/>
    </source>
</evidence>
<dbReference type="Proteomes" id="UP000010556">
    <property type="component" value="Unassembled WGS sequence"/>
</dbReference>
<dbReference type="AlphaFoldDB" id="L5LHQ2"/>
<evidence type="ECO:0000313" key="2">
    <source>
        <dbReference type="EMBL" id="ELK25510.1"/>
    </source>
</evidence>
<dbReference type="EMBL" id="KB111820">
    <property type="protein sequence ID" value="ELK25510.1"/>
    <property type="molecule type" value="Genomic_DNA"/>
</dbReference>
<feature type="compositionally biased region" description="Polar residues" evidence="1">
    <location>
        <begin position="93"/>
        <end position="107"/>
    </location>
</feature>
<protein>
    <submittedName>
        <fullName evidence="2">Uncharacterized protein</fullName>
    </submittedName>
</protein>
<gene>
    <name evidence="2" type="ORF">MDA_GLEAN10017355</name>
</gene>
<name>L5LHQ2_MYODS</name>